<dbReference type="PROSITE" id="PS00632">
    <property type="entry name" value="RIBOSOMAL_S4"/>
    <property type="match status" value="1"/>
</dbReference>
<dbReference type="Pfam" id="PF01479">
    <property type="entry name" value="S4"/>
    <property type="match status" value="1"/>
</dbReference>
<dbReference type="InterPro" id="IPR022801">
    <property type="entry name" value="Ribosomal_uS4"/>
</dbReference>
<dbReference type="FunFam" id="3.10.290.10:FF:000001">
    <property type="entry name" value="30S ribosomal protein S4"/>
    <property type="match status" value="1"/>
</dbReference>
<evidence type="ECO:0000256" key="2">
    <source>
        <dbReference type="ARBA" id="ARBA00022730"/>
    </source>
</evidence>
<dbReference type="InterPro" id="IPR002942">
    <property type="entry name" value="S4_RNA-bd"/>
</dbReference>
<dbReference type="GO" id="GO:0015935">
    <property type="term" value="C:small ribosomal subunit"/>
    <property type="evidence" value="ECO:0007669"/>
    <property type="project" value="InterPro"/>
</dbReference>
<comment type="function">
    <text evidence="7">With S5 and S12 plays an important role in translational accuracy.</text>
</comment>
<organism evidence="11 14">
    <name type="scientific">Pseudomonas citronellolis</name>
    <dbReference type="NCBI Taxonomy" id="53408"/>
    <lineage>
        <taxon>Bacteria</taxon>
        <taxon>Pseudomonadati</taxon>
        <taxon>Pseudomonadota</taxon>
        <taxon>Gammaproteobacteria</taxon>
        <taxon>Pseudomonadales</taxon>
        <taxon>Pseudomonadaceae</taxon>
        <taxon>Pseudomonas</taxon>
    </lineage>
</organism>
<dbReference type="Gene3D" id="3.10.290.10">
    <property type="entry name" value="RNA-binding S4 domain"/>
    <property type="match status" value="1"/>
</dbReference>
<dbReference type="PROSITE" id="PS50889">
    <property type="entry name" value="S4"/>
    <property type="match status" value="1"/>
</dbReference>
<dbReference type="SMART" id="SM00363">
    <property type="entry name" value="S4"/>
    <property type="match status" value="1"/>
</dbReference>
<dbReference type="OrthoDB" id="9803672at2"/>
<reference evidence="13 15" key="2">
    <citation type="submission" date="2016-10" db="EMBL/GenBank/DDBJ databases">
        <authorList>
            <person name="Varghese N."/>
            <person name="Submissions S."/>
        </authorList>
    </citation>
    <scope>NUCLEOTIDE SEQUENCE [LARGE SCALE GENOMIC DNA]</scope>
    <source>
        <strain evidence="13 15">LMG 18378</strain>
    </source>
</reference>
<evidence type="ECO:0000256" key="7">
    <source>
        <dbReference type="HAMAP-Rule" id="MF_01306"/>
    </source>
</evidence>
<dbReference type="InterPro" id="IPR036986">
    <property type="entry name" value="S4_RNA-bd_sf"/>
</dbReference>
<evidence type="ECO:0000256" key="8">
    <source>
        <dbReference type="RuleBase" id="RU003699"/>
    </source>
</evidence>
<keyword evidence="4 7" id="KW-0689">Ribosomal protein</keyword>
<evidence type="ECO:0000256" key="4">
    <source>
        <dbReference type="ARBA" id="ARBA00022980"/>
    </source>
</evidence>
<name>A0A127MLU6_9PSED</name>
<dbReference type="Gene3D" id="1.10.1050.10">
    <property type="entry name" value="Ribosomal Protein S4 Delta 41, Chain A, domain 1"/>
    <property type="match status" value="1"/>
</dbReference>
<dbReference type="GO" id="GO:0006412">
    <property type="term" value="P:translation"/>
    <property type="evidence" value="ECO:0007669"/>
    <property type="project" value="UniProtKB-UniRule"/>
</dbReference>
<keyword evidence="2 7" id="KW-0699">rRNA-binding</keyword>
<dbReference type="GO" id="GO:0042274">
    <property type="term" value="P:ribosomal small subunit biogenesis"/>
    <property type="evidence" value="ECO:0007669"/>
    <property type="project" value="TreeGrafter"/>
</dbReference>
<evidence type="ECO:0000256" key="6">
    <source>
        <dbReference type="ARBA" id="ARBA00035254"/>
    </source>
</evidence>
<evidence type="ECO:0000313" key="15">
    <source>
        <dbReference type="Proteomes" id="UP000183385"/>
    </source>
</evidence>
<dbReference type="KEGG" id="pcq:PcP3B5_07820"/>
<accession>A0A127MLU6</accession>
<reference evidence="11 14" key="1">
    <citation type="submission" date="2016-05" db="EMBL/GenBank/DDBJ databases">
        <title>Genome Sequence of Pseudomonas citronellolis Strain SJTE-3, an Estrogens and Persistent Organic Pollutants degradation strain.</title>
        <authorList>
            <person name="Liang R."/>
        </authorList>
    </citation>
    <scope>NUCLEOTIDE SEQUENCE [LARGE SCALE GENOMIC DNA]</scope>
    <source>
        <strain evidence="11 14">SJTE-3</strain>
    </source>
</reference>
<dbReference type="PANTHER" id="PTHR11831">
    <property type="entry name" value="30S 40S RIBOSOMAL PROTEIN"/>
    <property type="match status" value="1"/>
</dbReference>
<evidence type="ECO:0000313" key="11">
    <source>
        <dbReference type="EMBL" id="ANI13162.1"/>
    </source>
</evidence>
<dbReference type="EMBL" id="CP015878">
    <property type="protein sequence ID" value="ANI13162.1"/>
    <property type="molecule type" value="Genomic_DNA"/>
</dbReference>
<dbReference type="InterPro" id="IPR005709">
    <property type="entry name" value="Ribosomal_uS4_bac-type"/>
</dbReference>
<comment type="function">
    <text evidence="7">One of the primary rRNA binding proteins, it binds directly to 16S rRNA where it nucleates assembly of the body of the 30S subunit.</text>
</comment>
<dbReference type="GO" id="GO:0003735">
    <property type="term" value="F:structural constituent of ribosome"/>
    <property type="evidence" value="ECO:0007669"/>
    <property type="project" value="InterPro"/>
</dbReference>
<dbReference type="NCBIfam" id="TIGR01017">
    <property type="entry name" value="rpsD_bact"/>
    <property type="match status" value="1"/>
</dbReference>
<keyword evidence="3 7" id="KW-0694">RNA-binding</keyword>
<dbReference type="EMBL" id="JARJLR010000139">
    <property type="protein sequence ID" value="MDF3841498.1"/>
    <property type="molecule type" value="Genomic_DNA"/>
</dbReference>
<reference evidence="12" key="3">
    <citation type="submission" date="2023-03" db="EMBL/GenBank/DDBJ databases">
        <title>Draft assemblies of triclosan tolerant bacteria isolated from returned activated sludge.</title>
        <authorList>
            <person name="Van Hamelsveld S."/>
        </authorList>
    </citation>
    <scope>NUCLEOTIDE SEQUENCE</scope>
    <source>
        <strain evidence="12">GW210015_S63</strain>
    </source>
</reference>
<evidence type="ECO:0000259" key="9">
    <source>
        <dbReference type="SMART" id="SM00363"/>
    </source>
</evidence>
<dbReference type="InterPro" id="IPR018079">
    <property type="entry name" value="Ribosomal_uS4_CS"/>
</dbReference>
<dbReference type="Proteomes" id="UP000077748">
    <property type="component" value="Chromosome"/>
</dbReference>
<dbReference type="GeneID" id="72993969"/>
<dbReference type="RefSeq" id="WP_009617181.1">
    <property type="nucleotide sequence ID" value="NZ_BDGS01000001.1"/>
</dbReference>
<comment type="subunit">
    <text evidence="7">Part of the 30S ribosomal subunit. Contacts protein S5. The interaction surface between S4 and S5 is involved in control of translational fidelity.</text>
</comment>
<evidence type="ECO:0000313" key="12">
    <source>
        <dbReference type="EMBL" id="MDF3841498.1"/>
    </source>
</evidence>
<dbReference type="FunFam" id="1.10.1050.10:FF:000001">
    <property type="entry name" value="30S ribosomal protein S4"/>
    <property type="match status" value="1"/>
</dbReference>
<dbReference type="EMBL" id="FOLS01000049">
    <property type="protein sequence ID" value="SFD95363.1"/>
    <property type="molecule type" value="Genomic_DNA"/>
</dbReference>
<comment type="similarity">
    <text evidence="1 7 8">Belongs to the universal ribosomal protein uS4 family.</text>
</comment>
<dbReference type="Proteomes" id="UP001220662">
    <property type="component" value="Unassembled WGS sequence"/>
</dbReference>
<gene>
    <name evidence="7 12" type="primary">rpsD</name>
    <name evidence="11" type="ORF">A9C11_03825</name>
    <name evidence="12" type="ORF">P3W55_07210</name>
    <name evidence="13" type="ORF">SAMN05216577_14928</name>
</gene>
<sequence>MARYIGPKCKLSRREGTDLFLKSGARALDSKCKAEQVPGQHGARRGRLSDYGLQLREKQKVRRIYGVLERQFRGYYQEASRRKGSTGENLLQLLECRLDNVVYRMGFGSTRSESRQLVSHKTISVNGQTVNIPSYQVKAGDVVAVREKSKNQLRIAQALELCAQRGRVEWVEVDTDKKAGTFKSVPARADLSADINENLIVELYSK</sequence>
<dbReference type="CDD" id="cd00165">
    <property type="entry name" value="S4"/>
    <property type="match status" value="1"/>
</dbReference>
<evidence type="ECO:0000313" key="14">
    <source>
        <dbReference type="Proteomes" id="UP000077748"/>
    </source>
</evidence>
<dbReference type="SMART" id="SM01390">
    <property type="entry name" value="Ribosomal_S4"/>
    <property type="match status" value="1"/>
</dbReference>
<keyword evidence="15" id="KW-1185">Reference proteome</keyword>
<dbReference type="GO" id="GO:0019843">
    <property type="term" value="F:rRNA binding"/>
    <property type="evidence" value="ECO:0007669"/>
    <property type="project" value="UniProtKB-UniRule"/>
</dbReference>
<evidence type="ECO:0000313" key="13">
    <source>
        <dbReference type="EMBL" id="SFD95363.1"/>
    </source>
</evidence>
<evidence type="ECO:0000256" key="5">
    <source>
        <dbReference type="ARBA" id="ARBA00023274"/>
    </source>
</evidence>
<feature type="domain" description="Small ribosomal subunit protein uS4 N-terminal" evidence="10">
    <location>
        <begin position="3"/>
        <end position="95"/>
    </location>
</feature>
<dbReference type="Pfam" id="PF00163">
    <property type="entry name" value="Ribosomal_S4"/>
    <property type="match status" value="1"/>
</dbReference>
<evidence type="ECO:0000256" key="1">
    <source>
        <dbReference type="ARBA" id="ARBA00007465"/>
    </source>
</evidence>
<evidence type="ECO:0000256" key="3">
    <source>
        <dbReference type="ARBA" id="ARBA00022884"/>
    </source>
</evidence>
<feature type="domain" description="RNA-binding S4" evidence="9">
    <location>
        <begin position="96"/>
        <end position="160"/>
    </location>
</feature>
<dbReference type="Proteomes" id="UP000183385">
    <property type="component" value="Unassembled WGS sequence"/>
</dbReference>
<dbReference type="PANTHER" id="PTHR11831:SF4">
    <property type="entry name" value="SMALL RIBOSOMAL SUBUNIT PROTEIN US4M"/>
    <property type="match status" value="1"/>
</dbReference>
<dbReference type="HAMAP" id="MF_01306_B">
    <property type="entry name" value="Ribosomal_uS4_B"/>
    <property type="match status" value="1"/>
</dbReference>
<dbReference type="AlphaFoldDB" id="A0A127MLU6"/>
<dbReference type="STRING" id="53408.A9C11_03825"/>
<protein>
    <recommendedName>
        <fullName evidence="6 7">Small ribosomal subunit protein uS4</fullName>
    </recommendedName>
</protein>
<evidence type="ECO:0000259" key="10">
    <source>
        <dbReference type="SMART" id="SM01390"/>
    </source>
</evidence>
<dbReference type="SUPFAM" id="SSF55174">
    <property type="entry name" value="Alpha-L RNA-binding motif"/>
    <property type="match status" value="1"/>
</dbReference>
<dbReference type="NCBIfam" id="NF003717">
    <property type="entry name" value="PRK05327.1"/>
    <property type="match status" value="1"/>
</dbReference>
<dbReference type="InterPro" id="IPR001912">
    <property type="entry name" value="Ribosomal_uS4_N"/>
</dbReference>
<proteinExistence type="inferred from homology"/>
<keyword evidence="5 7" id="KW-0687">Ribonucleoprotein</keyword>